<dbReference type="InterPro" id="IPR052183">
    <property type="entry name" value="IS_Transposase"/>
</dbReference>
<dbReference type="InterPro" id="IPR047930">
    <property type="entry name" value="Transpos_IS6"/>
</dbReference>
<name>A0ABT7XVP9_9NEIS</name>
<dbReference type="RefSeq" id="WP_289832398.1">
    <property type="nucleotide sequence ID" value="NZ_JAUEDK010000117.1"/>
</dbReference>
<dbReference type="PANTHER" id="PTHR35528">
    <property type="entry name" value="BLL1675 PROTEIN"/>
    <property type="match status" value="1"/>
</dbReference>
<dbReference type="InterPro" id="IPR032874">
    <property type="entry name" value="DDE_dom"/>
</dbReference>
<feature type="domain" description="DDE" evidence="4">
    <location>
        <begin position="74"/>
        <end position="151"/>
    </location>
</feature>
<protein>
    <submittedName>
        <fullName evidence="5">IS6 family transposase</fullName>
    </submittedName>
</protein>
<proteinExistence type="predicted"/>
<reference evidence="5" key="1">
    <citation type="submission" date="2023-06" db="EMBL/GenBank/DDBJ databases">
        <authorList>
            <person name="Zhang S."/>
        </authorList>
    </citation>
    <scope>NUCLEOTIDE SEQUENCE</scope>
    <source>
        <strain evidence="5">SG2303</strain>
    </source>
</reference>
<evidence type="ECO:0000256" key="3">
    <source>
        <dbReference type="ARBA" id="ARBA00023172"/>
    </source>
</evidence>
<keyword evidence="2" id="KW-0238">DNA-binding</keyword>
<gene>
    <name evidence="5" type="ORF">QU481_23765</name>
</gene>
<dbReference type="NCBIfam" id="NF033587">
    <property type="entry name" value="transpos_IS6"/>
    <property type="match status" value="1"/>
</dbReference>
<evidence type="ECO:0000313" key="6">
    <source>
        <dbReference type="Proteomes" id="UP001168540"/>
    </source>
</evidence>
<dbReference type="Proteomes" id="UP001168540">
    <property type="component" value="Unassembled WGS sequence"/>
</dbReference>
<sequence length="158" mass="18510">MTNALSYAGYRFPPEVISYAVWLYYRFPLSLRMVEELLAARGIALTYETVRRWAMKFGLGFARRIRDTALARGDKWHLDEVLVTINGKKHWLWRAVDQYGAVLDVLVPRRRDKQAAKRLMRKLLKKHGRAPRVLVTDQLKSYAAANRELGLSFEHRQH</sequence>
<keyword evidence="1" id="KW-0815">Transposition</keyword>
<dbReference type="PANTHER" id="PTHR35528:SF3">
    <property type="entry name" value="BLL1675 PROTEIN"/>
    <property type="match status" value="1"/>
</dbReference>
<evidence type="ECO:0000256" key="2">
    <source>
        <dbReference type="ARBA" id="ARBA00023125"/>
    </source>
</evidence>
<comment type="caution">
    <text evidence="5">The sequence shown here is derived from an EMBL/GenBank/DDBJ whole genome shotgun (WGS) entry which is preliminary data.</text>
</comment>
<organism evidence="5 6">
    <name type="scientific">Crenobacter oryzisoli</name>
    <dbReference type="NCBI Taxonomy" id="3056844"/>
    <lineage>
        <taxon>Bacteria</taxon>
        <taxon>Pseudomonadati</taxon>
        <taxon>Pseudomonadota</taxon>
        <taxon>Betaproteobacteria</taxon>
        <taxon>Neisseriales</taxon>
        <taxon>Neisseriaceae</taxon>
        <taxon>Crenobacter</taxon>
    </lineage>
</organism>
<accession>A0ABT7XVP9</accession>
<evidence type="ECO:0000256" key="1">
    <source>
        <dbReference type="ARBA" id="ARBA00022578"/>
    </source>
</evidence>
<dbReference type="Pfam" id="PF13610">
    <property type="entry name" value="DDE_Tnp_IS240"/>
    <property type="match status" value="1"/>
</dbReference>
<evidence type="ECO:0000259" key="4">
    <source>
        <dbReference type="Pfam" id="PF13610"/>
    </source>
</evidence>
<keyword evidence="6" id="KW-1185">Reference proteome</keyword>
<dbReference type="EMBL" id="JAUEDK010000117">
    <property type="protein sequence ID" value="MDN0077815.1"/>
    <property type="molecule type" value="Genomic_DNA"/>
</dbReference>
<evidence type="ECO:0000313" key="5">
    <source>
        <dbReference type="EMBL" id="MDN0077815.1"/>
    </source>
</evidence>
<keyword evidence="3" id="KW-0233">DNA recombination</keyword>
<feature type="non-terminal residue" evidence="5">
    <location>
        <position position="158"/>
    </location>
</feature>